<evidence type="ECO:0000313" key="7">
    <source>
        <dbReference type="Proteomes" id="UP000244162"/>
    </source>
</evidence>
<dbReference type="InterPro" id="IPR014729">
    <property type="entry name" value="Rossmann-like_a/b/a_fold"/>
</dbReference>
<protein>
    <submittedName>
        <fullName evidence="6">ADP-ribose pyrophosphatase</fullName>
        <ecNumber evidence="6">2.7.7.1</ecNumber>
        <ecNumber evidence="6">3.6.1.-</ecNumber>
    </submittedName>
</protein>
<dbReference type="OrthoDB" id="9761969at2"/>
<accession>A0A2T5G330</accession>
<dbReference type="InterPro" id="IPR020084">
    <property type="entry name" value="NUDIX_hydrolase_CS"/>
</dbReference>
<evidence type="ECO:0000313" key="6">
    <source>
        <dbReference type="EMBL" id="PTQ13554.1"/>
    </source>
</evidence>
<dbReference type="Gene3D" id="3.90.79.10">
    <property type="entry name" value="Nucleoside Triphosphate Pyrophosphohydrolase"/>
    <property type="match status" value="1"/>
</dbReference>
<dbReference type="Proteomes" id="UP000244162">
    <property type="component" value="Unassembled WGS sequence"/>
</dbReference>
<dbReference type="PROSITE" id="PS51462">
    <property type="entry name" value="NUDIX"/>
    <property type="match status" value="1"/>
</dbReference>
<dbReference type="Gene3D" id="3.40.50.620">
    <property type="entry name" value="HUPs"/>
    <property type="match status" value="1"/>
</dbReference>
<feature type="domain" description="Nudix hydrolase" evidence="5">
    <location>
        <begin position="203"/>
        <end position="339"/>
    </location>
</feature>
<dbReference type="InterPro" id="IPR004821">
    <property type="entry name" value="Cyt_trans-like"/>
</dbReference>
<dbReference type="CDD" id="cd18873">
    <property type="entry name" value="NUDIX_NadM_like"/>
    <property type="match status" value="1"/>
</dbReference>
<dbReference type="Pfam" id="PF00293">
    <property type="entry name" value="NUDIX"/>
    <property type="match status" value="1"/>
</dbReference>
<reference evidence="6 7" key="1">
    <citation type="submission" date="2017-09" db="EMBL/GenBank/DDBJ databases">
        <title>Sphingomonas panjinensis sp.nov., isolated from oil-contaminated soil.</title>
        <authorList>
            <person name="Wang L."/>
            <person name="Chen L."/>
        </authorList>
    </citation>
    <scope>NUCLEOTIDE SEQUENCE [LARGE SCALE GENOMIC DNA]</scope>
    <source>
        <strain evidence="6 7">FW-11</strain>
    </source>
</reference>
<evidence type="ECO:0000256" key="2">
    <source>
        <dbReference type="ARBA" id="ARBA00022679"/>
    </source>
</evidence>
<gene>
    <name evidence="6" type="ORF">CLG96_02470</name>
</gene>
<dbReference type="PANTHER" id="PTHR21342">
    <property type="entry name" value="PHOSPHOPANTETHEINE ADENYLYLTRANSFERASE"/>
    <property type="match status" value="1"/>
</dbReference>
<organism evidence="6 7">
    <name type="scientific">Sphingomonas oleivorans</name>
    <dbReference type="NCBI Taxonomy" id="1735121"/>
    <lineage>
        <taxon>Bacteria</taxon>
        <taxon>Pseudomonadati</taxon>
        <taxon>Pseudomonadota</taxon>
        <taxon>Alphaproteobacteria</taxon>
        <taxon>Sphingomonadales</taxon>
        <taxon>Sphingomonadaceae</taxon>
        <taxon>Sphingomonas</taxon>
    </lineage>
</organism>
<comment type="caution">
    <text evidence="6">The sequence shown here is derived from an EMBL/GenBank/DDBJ whole genome shotgun (WGS) entry which is preliminary data.</text>
</comment>
<name>A0A2T5G330_9SPHN</name>
<proteinExistence type="predicted"/>
<evidence type="ECO:0000256" key="1">
    <source>
        <dbReference type="ARBA" id="ARBA00001946"/>
    </source>
</evidence>
<dbReference type="InterPro" id="IPR015797">
    <property type="entry name" value="NUDIX_hydrolase-like_dom_sf"/>
</dbReference>
<dbReference type="GO" id="GO:0000309">
    <property type="term" value="F:nicotinamide-nucleotide adenylyltransferase activity"/>
    <property type="evidence" value="ECO:0007669"/>
    <property type="project" value="UniProtKB-EC"/>
</dbReference>
<keyword evidence="4 6" id="KW-0378">Hydrolase</keyword>
<dbReference type="NCBIfam" id="NF003788">
    <property type="entry name" value="PRK05379.1-5"/>
    <property type="match status" value="1"/>
</dbReference>
<dbReference type="NCBIfam" id="NF003786">
    <property type="entry name" value="PRK05379.1-2"/>
    <property type="match status" value="1"/>
</dbReference>
<dbReference type="EC" id="3.6.1.-" evidence="6"/>
<comment type="cofactor">
    <cofactor evidence="1">
        <name>Mg(2+)</name>
        <dbReference type="ChEBI" id="CHEBI:18420"/>
    </cofactor>
</comment>
<dbReference type="PANTHER" id="PTHR21342:SF0">
    <property type="entry name" value="BIFUNCTIONAL NMN ADENYLYLTRANSFERASE_NUDIX HYDROLASE"/>
    <property type="match status" value="1"/>
</dbReference>
<dbReference type="AlphaFoldDB" id="A0A2T5G330"/>
<dbReference type="EMBL" id="NWBU01000004">
    <property type="protein sequence ID" value="PTQ13554.1"/>
    <property type="molecule type" value="Genomic_DNA"/>
</dbReference>
<dbReference type="InterPro" id="IPR000086">
    <property type="entry name" value="NUDIX_hydrolase_dom"/>
</dbReference>
<keyword evidence="7" id="KW-1185">Reference proteome</keyword>
<dbReference type="PROSITE" id="PS00893">
    <property type="entry name" value="NUDIX_BOX"/>
    <property type="match status" value="1"/>
</dbReference>
<dbReference type="NCBIfam" id="TIGR00125">
    <property type="entry name" value="cyt_tran_rel"/>
    <property type="match status" value="1"/>
</dbReference>
<dbReference type="SUPFAM" id="SSF55811">
    <property type="entry name" value="Nudix"/>
    <property type="match status" value="1"/>
</dbReference>
<dbReference type="Pfam" id="PF01467">
    <property type="entry name" value="CTP_transf_like"/>
    <property type="match status" value="1"/>
</dbReference>
<dbReference type="SUPFAM" id="SSF52374">
    <property type="entry name" value="Nucleotidylyl transferase"/>
    <property type="match status" value="1"/>
</dbReference>
<sequence>MRYDYAVCIGRFEPFHTGHLSLLARASREASKIIVLVGSADAPRTARNPWSFAEREVMIRAVAGPLADRIIILPLEDHLYNENAWIAAVQAQVARAIGQDGKADSSIALVGHLKDASSYYLRAFPQWALIDAEAVPMLSATELRRHLFSEDEGALRLLEANVPAPVFAMIRAFRSTEAYAQLLEEFRHVEQYRAAWKSAPYPPTFVTADAVVLHSGHVLLVRRKAQPGRGLWALPGGFVRQDEGVRDAAIRELREETRLKLPVPVLKGSIRGEAVFDHPDRSLRGRTITHAFHFDFPTGELPPVRGGDDAARARWVPVAEARRMRSQLFEDHFFILEHFLGAA</sequence>
<evidence type="ECO:0000256" key="3">
    <source>
        <dbReference type="ARBA" id="ARBA00022695"/>
    </source>
</evidence>
<keyword evidence="2 6" id="KW-0808">Transferase</keyword>
<evidence type="ECO:0000256" key="4">
    <source>
        <dbReference type="ARBA" id="ARBA00022801"/>
    </source>
</evidence>
<dbReference type="EC" id="2.7.7.1" evidence="6"/>
<keyword evidence="3 6" id="KW-0548">Nucleotidyltransferase</keyword>
<evidence type="ECO:0000259" key="5">
    <source>
        <dbReference type="PROSITE" id="PS51462"/>
    </source>
</evidence>
<dbReference type="GO" id="GO:0016787">
    <property type="term" value="F:hydrolase activity"/>
    <property type="evidence" value="ECO:0007669"/>
    <property type="project" value="UniProtKB-KW"/>
</dbReference>